<evidence type="ECO:0000313" key="2">
    <source>
        <dbReference type="EMBL" id="KAK3358559.1"/>
    </source>
</evidence>
<feature type="compositionally biased region" description="Low complexity" evidence="1">
    <location>
        <begin position="32"/>
        <end position="49"/>
    </location>
</feature>
<gene>
    <name evidence="2" type="ORF">B0T24DRAFT_125257</name>
</gene>
<dbReference type="AlphaFoldDB" id="A0AAE0MY69"/>
<comment type="caution">
    <text evidence="2">The sequence shown here is derived from an EMBL/GenBank/DDBJ whole genome shotgun (WGS) entry which is preliminary data.</text>
</comment>
<feature type="compositionally biased region" description="Polar residues" evidence="1">
    <location>
        <begin position="92"/>
        <end position="103"/>
    </location>
</feature>
<proteinExistence type="predicted"/>
<sequence length="202" mass="22880">MLLQNPGLADQNCSGRSTAYRLGRLERRSPSARRLSASQSTVVQYPTTLPPTDLRTLLLRPADRVLSFHRRSPHDDDDDNDDDDDDDDDDSTTNTTSPRTASAHQFDERKAPPPTRKLTAARDGVLGLNIHQHTRRNWLHATVRSNCYRRQPVVCPEKVSPPRRSSNRFGATAREASQAPRPRRHCICRPVELWLVACRIPC</sequence>
<evidence type="ECO:0000256" key="1">
    <source>
        <dbReference type="SAM" id="MobiDB-lite"/>
    </source>
</evidence>
<feature type="compositionally biased region" description="Acidic residues" evidence="1">
    <location>
        <begin position="75"/>
        <end position="91"/>
    </location>
</feature>
<evidence type="ECO:0000313" key="3">
    <source>
        <dbReference type="Proteomes" id="UP001287356"/>
    </source>
</evidence>
<reference evidence="2" key="2">
    <citation type="submission" date="2023-06" db="EMBL/GenBank/DDBJ databases">
        <authorList>
            <consortium name="Lawrence Berkeley National Laboratory"/>
            <person name="Haridas S."/>
            <person name="Hensen N."/>
            <person name="Bonometti L."/>
            <person name="Westerberg I."/>
            <person name="Brannstrom I.O."/>
            <person name="Guillou S."/>
            <person name="Cros-Aarteil S."/>
            <person name="Calhoun S."/>
            <person name="Kuo A."/>
            <person name="Mondo S."/>
            <person name="Pangilinan J."/>
            <person name="Riley R."/>
            <person name="Labutti K."/>
            <person name="Andreopoulos B."/>
            <person name="Lipzen A."/>
            <person name="Chen C."/>
            <person name="Yanf M."/>
            <person name="Daum C."/>
            <person name="Ng V."/>
            <person name="Clum A."/>
            <person name="Steindorff A."/>
            <person name="Ohm R."/>
            <person name="Martin F."/>
            <person name="Silar P."/>
            <person name="Natvig D."/>
            <person name="Lalanne C."/>
            <person name="Gautier V."/>
            <person name="Ament-Velasquez S.L."/>
            <person name="Kruys A."/>
            <person name="Hutchinson M.I."/>
            <person name="Powell A.J."/>
            <person name="Barry K."/>
            <person name="Miller A.N."/>
            <person name="Grigoriev I.V."/>
            <person name="Debuchy R."/>
            <person name="Gladieux P."/>
            <person name="Thoren M.H."/>
            <person name="Johannesson H."/>
        </authorList>
    </citation>
    <scope>NUCLEOTIDE SEQUENCE</scope>
    <source>
        <strain evidence="2">CBS 958.72</strain>
    </source>
</reference>
<dbReference type="EMBL" id="JAULSN010000015">
    <property type="protein sequence ID" value="KAK3358559.1"/>
    <property type="molecule type" value="Genomic_DNA"/>
</dbReference>
<feature type="region of interest" description="Disordered" evidence="1">
    <location>
        <begin position="1"/>
        <end position="49"/>
    </location>
</feature>
<feature type="region of interest" description="Disordered" evidence="1">
    <location>
        <begin position="69"/>
        <end position="117"/>
    </location>
</feature>
<reference evidence="2" key="1">
    <citation type="journal article" date="2023" name="Mol. Phylogenet. Evol.">
        <title>Genome-scale phylogeny and comparative genomics of the fungal order Sordariales.</title>
        <authorList>
            <person name="Hensen N."/>
            <person name="Bonometti L."/>
            <person name="Westerberg I."/>
            <person name="Brannstrom I.O."/>
            <person name="Guillou S."/>
            <person name="Cros-Aarteil S."/>
            <person name="Calhoun S."/>
            <person name="Haridas S."/>
            <person name="Kuo A."/>
            <person name="Mondo S."/>
            <person name="Pangilinan J."/>
            <person name="Riley R."/>
            <person name="LaButti K."/>
            <person name="Andreopoulos B."/>
            <person name="Lipzen A."/>
            <person name="Chen C."/>
            <person name="Yan M."/>
            <person name="Daum C."/>
            <person name="Ng V."/>
            <person name="Clum A."/>
            <person name="Steindorff A."/>
            <person name="Ohm R.A."/>
            <person name="Martin F."/>
            <person name="Silar P."/>
            <person name="Natvig D.O."/>
            <person name="Lalanne C."/>
            <person name="Gautier V."/>
            <person name="Ament-Velasquez S.L."/>
            <person name="Kruys A."/>
            <person name="Hutchinson M.I."/>
            <person name="Powell A.J."/>
            <person name="Barry K."/>
            <person name="Miller A.N."/>
            <person name="Grigoriev I.V."/>
            <person name="Debuchy R."/>
            <person name="Gladieux P."/>
            <person name="Hiltunen Thoren M."/>
            <person name="Johannesson H."/>
        </authorList>
    </citation>
    <scope>NUCLEOTIDE SEQUENCE</scope>
    <source>
        <strain evidence="2">CBS 958.72</strain>
    </source>
</reference>
<accession>A0AAE0MY69</accession>
<dbReference type="Proteomes" id="UP001287356">
    <property type="component" value="Unassembled WGS sequence"/>
</dbReference>
<keyword evidence="3" id="KW-1185">Reference proteome</keyword>
<protein>
    <submittedName>
        <fullName evidence="2">Uncharacterized protein</fullName>
    </submittedName>
</protein>
<name>A0AAE0MY69_9PEZI</name>
<organism evidence="2 3">
    <name type="scientific">Lasiosphaeria ovina</name>
    <dbReference type="NCBI Taxonomy" id="92902"/>
    <lineage>
        <taxon>Eukaryota</taxon>
        <taxon>Fungi</taxon>
        <taxon>Dikarya</taxon>
        <taxon>Ascomycota</taxon>
        <taxon>Pezizomycotina</taxon>
        <taxon>Sordariomycetes</taxon>
        <taxon>Sordariomycetidae</taxon>
        <taxon>Sordariales</taxon>
        <taxon>Lasiosphaeriaceae</taxon>
        <taxon>Lasiosphaeria</taxon>
    </lineage>
</organism>